<gene>
    <name evidence="2" type="ORF">DEBURN_LOCUS1519</name>
</gene>
<protein>
    <submittedName>
        <fullName evidence="2">1310_t:CDS:1</fullName>
    </submittedName>
</protein>
<dbReference type="GO" id="GO:0030479">
    <property type="term" value="C:actin cortical patch"/>
    <property type="evidence" value="ECO:0007669"/>
    <property type="project" value="TreeGrafter"/>
</dbReference>
<dbReference type="Proteomes" id="UP000789706">
    <property type="component" value="Unassembled WGS sequence"/>
</dbReference>
<dbReference type="GO" id="GO:0071933">
    <property type="term" value="F:Arp2/3 complex binding"/>
    <property type="evidence" value="ECO:0007669"/>
    <property type="project" value="TreeGrafter"/>
</dbReference>
<dbReference type="InterPro" id="IPR030125">
    <property type="entry name" value="SPIN90/Ldb17"/>
</dbReference>
<proteinExistence type="predicted"/>
<dbReference type="GO" id="GO:0051666">
    <property type="term" value="P:actin cortical patch localization"/>
    <property type="evidence" value="ECO:0007669"/>
    <property type="project" value="TreeGrafter"/>
</dbReference>
<comment type="caution">
    <text evidence="2">The sequence shown here is derived from an EMBL/GenBank/DDBJ whole genome shotgun (WGS) entry which is preliminary data.</text>
</comment>
<dbReference type="InterPro" id="IPR018556">
    <property type="entry name" value="SPIN90/Ldb17_LRD"/>
</dbReference>
<evidence type="ECO:0000313" key="2">
    <source>
        <dbReference type="EMBL" id="CAG8442086.1"/>
    </source>
</evidence>
<name>A0A9N8V3G9_9GLOM</name>
<feature type="domain" description="SPIN90/Ldb17 leucine-rich" evidence="1">
    <location>
        <begin position="137"/>
        <end position="278"/>
    </location>
</feature>
<dbReference type="GO" id="GO:0006897">
    <property type="term" value="P:endocytosis"/>
    <property type="evidence" value="ECO:0007669"/>
    <property type="project" value="TreeGrafter"/>
</dbReference>
<dbReference type="EMBL" id="CAJVPK010000068">
    <property type="protein sequence ID" value="CAG8442086.1"/>
    <property type="molecule type" value="Genomic_DNA"/>
</dbReference>
<dbReference type="OrthoDB" id="445362at2759"/>
<dbReference type="PANTHER" id="PTHR13357">
    <property type="entry name" value="SH3 ADAPTER PROTEIN SPIN90 NCK INTERACTING PROTEIN WITH SH3 DOMAIN"/>
    <property type="match status" value="1"/>
</dbReference>
<sequence>MDDAGKFWAELDNLLSQGEHNQDMARKSIDLYINVMAKYEDDYLKTEMDFRKCCYALLDSRTFQKFLNKTIEHLIHLTVMHIDLKELWVIYNILFLAGKENSLNFKLISSFKEMNFIFKLKQNICKLEEENTRDEEDETFNYSIIHLILSFNEQFMAHQATYQNFDDDLNHNTLLRVLSTRFGTSKTFGENVIFMLNREVEPHIQMLILKLLYNIFNAPETYDYFYTNDLCVLIDVFIRELYDLPEESEALRHSYLRVLYPLITNTQLFQNKYKKHHIYSLLLDLIGFSTKQFKPISPTTQRLVDRCLLAEYFEGISHTKTDNKNNKNCLPITPNSIAFPINTIDTTNGTTTSTTTGNNGVNLQGKFLRATTF</sequence>
<accession>A0A9N8V3G9</accession>
<dbReference type="PANTHER" id="PTHR13357:SF1">
    <property type="entry name" value="NCK-INTERACTING PROTEIN WITH SH3 DOMAIN"/>
    <property type="match status" value="1"/>
</dbReference>
<dbReference type="AlphaFoldDB" id="A0A9N8V3G9"/>
<organism evidence="2 3">
    <name type="scientific">Diversispora eburnea</name>
    <dbReference type="NCBI Taxonomy" id="1213867"/>
    <lineage>
        <taxon>Eukaryota</taxon>
        <taxon>Fungi</taxon>
        <taxon>Fungi incertae sedis</taxon>
        <taxon>Mucoromycota</taxon>
        <taxon>Glomeromycotina</taxon>
        <taxon>Glomeromycetes</taxon>
        <taxon>Diversisporales</taxon>
        <taxon>Diversisporaceae</taxon>
        <taxon>Diversispora</taxon>
    </lineage>
</organism>
<dbReference type="Pfam" id="PF09431">
    <property type="entry name" value="SPIN90_LRD"/>
    <property type="match status" value="1"/>
</dbReference>
<reference evidence="2" key="1">
    <citation type="submission" date="2021-06" db="EMBL/GenBank/DDBJ databases">
        <authorList>
            <person name="Kallberg Y."/>
            <person name="Tangrot J."/>
            <person name="Rosling A."/>
        </authorList>
    </citation>
    <scope>NUCLEOTIDE SEQUENCE</scope>
    <source>
        <strain evidence="2">AZ414A</strain>
    </source>
</reference>
<evidence type="ECO:0000259" key="1">
    <source>
        <dbReference type="Pfam" id="PF09431"/>
    </source>
</evidence>
<dbReference type="GO" id="GO:0000147">
    <property type="term" value="P:actin cortical patch assembly"/>
    <property type="evidence" value="ECO:0007669"/>
    <property type="project" value="TreeGrafter"/>
</dbReference>
<keyword evidence="3" id="KW-1185">Reference proteome</keyword>
<evidence type="ECO:0000313" key="3">
    <source>
        <dbReference type="Proteomes" id="UP000789706"/>
    </source>
</evidence>